<evidence type="ECO:0000313" key="4">
    <source>
        <dbReference type="Proteomes" id="UP000028680"/>
    </source>
</evidence>
<dbReference type="InterPro" id="IPR029058">
    <property type="entry name" value="AB_hydrolase_fold"/>
</dbReference>
<dbReference type="RefSeq" id="WP_169701310.1">
    <property type="nucleotide sequence ID" value="NZ_CP003984.1"/>
</dbReference>
<dbReference type="PANTHER" id="PTHR22946:SF9">
    <property type="entry name" value="POLYKETIDE TRANSFERASE AF380"/>
    <property type="match status" value="1"/>
</dbReference>
<dbReference type="SUPFAM" id="SSF53474">
    <property type="entry name" value="alpha/beta-Hydrolases"/>
    <property type="match status" value="1"/>
</dbReference>
<dbReference type="Proteomes" id="UP000028680">
    <property type="component" value="Chromosome"/>
</dbReference>
<reference evidence="3 4" key="1">
    <citation type="journal article" date="2014" name="ISME J.">
        <title>Adaptation of an abundant Roseobacter RCA organism to pelagic systems revealed by genomic and transcriptomic analyses.</title>
        <authorList>
            <person name="Voget S."/>
            <person name="Wemheuer B."/>
            <person name="Brinkhoff T."/>
            <person name="Vollmers J."/>
            <person name="Dietrich S."/>
            <person name="Giebel H.A."/>
            <person name="Beardsley C."/>
            <person name="Sardemann C."/>
            <person name="Bakenhus I."/>
            <person name="Billerbeck S."/>
            <person name="Daniel R."/>
            <person name="Simon M."/>
        </authorList>
    </citation>
    <scope>NUCLEOTIDE SEQUENCE [LARGE SCALE GENOMIC DNA]</scope>
    <source>
        <strain evidence="3 4">RCA23</strain>
    </source>
</reference>
<evidence type="ECO:0000313" key="3">
    <source>
        <dbReference type="EMBL" id="AII86071.1"/>
    </source>
</evidence>
<dbReference type="InterPro" id="IPR016986">
    <property type="entry name" value="UCP031982_abhydr"/>
</dbReference>
<dbReference type="InterPro" id="IPR050261">
    <property type="entry name" value="FrsA_esterase"/>
</dbReference>
<evidence type="ECO:0008006" key="5">
    <source>
        <dbReference type="Google" id="ProtNLM"/>
    </source>
</evidence>
<evidence type="ECO:0000256" key="2">
    <source>
        <dbReference type="SAM" id="SignalP"/>
    </source>
</evidence>
<dbReference type="Gene3D" id="3.40.50.1820">
    <property type="entry name" value="alpha/beta hydrolase"/>
    <property type="match status" value="1"/>
</dbReference>
<feature type="chain" id="PRO_5042817839" description="Dienelactone hydrolase" evidence="2">
    <location>
        <begin position="20"/>
        <end position="335"/>
    </location>
</feature>
<sequence length="335" mass="37016">MRFLLVAVLMVLTCGTAQAEEYNIGVRRITTEVAGIEAPVRVFYPTHESEAETRFGPWELSVARNSAPASGHFPLIAISHGLSGNDWNHHLLASRLVKAGFVVAAVRHPDDLLRVGQPEITVLRPRELTAAIDAVLTDSRFGPIVDAERIGAFGFSLGGFTVLVVAGGRIEYEKIARHCSNAEKDPEYCIGEEGGEPLPMWLRARRLIYSIPQVDLTEDVLDPRIDAVVAAAPVGLPFNDMSRVQMPVLLYRAGSDHALRAPYHAENVHKLLPDAHRYEVIGNLHHYAFLSPFPDSIAAEVGEPAQDPSGFDRSLFLDEINDEIVDFFRENLIRK</sequence>
<proteinExistence type="predicted"/>
<name>A0AAN0RH79_9RHOB</name>
<keyword evidence="1" id="KW-0378">Hydrolase</keyword>
<dbReference type="PANTHER" id="PTHR22946">
    <property type="entry name" value="DIENELACTONE HYDROLASE DOMAIN-CONTAINING PROTEIN-RELATED"/>
    <property type="match status" value="1"/>
</dbReference>
<protein>
    <recommendedName>
        <fullName evidence="5">Dienelactone hydrolase</fullName>
    </recommendedName>
</protein>
<gene>
    <name evidence="3" type="ORF">RCA23_c05110</name>
</gene>
<dbReference type="KEGG" id="ptp:RCA23_c05110"/>
<feature type="signal peptide" evidence="2">
    <location>
        <begin position="1"/>
        <end position="19"/>
    </location>
</feature>
<dbReference type="EMBL" id="CP003984">
    <property type="protein sequence ID" value="AII86071.1"/>
    <property type="molecule type" value="Genomic_DNA"/>
</dbReference>
<organism evidence="3 4">
    <name type="scientific">Planktomarina temperata RCA23</name>
    <dbReference type="NCBI Taxonomy" id="666509"/>
    <lineage>
        <taxon>Bacteria</taxon>
        <taxon>Pseudomonadati</taxon>
        <taxon>Pseudomonadota</taxon>
        <taxon>Alphaproteobacteria</taxon>
        <taxon>Rhodobacterales</taxon>
        <taxon>Paracoccaceae</taxon>
        <taxon>Planktomarina</taxon>
    </lineage>
</organism>
<dbReference type="GO" id="GO:0052689">
    <property type="term" value="F:carboxylic ester hydrolase activity"/>
    <property type="evidence" value="ECO:0007669"/>
    <property type="project" value="UniProtKB-ARBA"/>
</dbReference>
<keyword evidence="2" id="KW-0732">Signal</keyword>
<dbReference type="PIRSF" id="PIRSF031982">
    <property type="entry name" value="UCP031982_abhydr"/>
    <property type="match status" value="1"/>
</dbReference>
<keyword evidence="4" id="KW-1185">Reference proteome</keyword>
<evidence type="ECO:0000256" key="1">
    <source>
        <dbReference type="ARBA" id="ARBA00022801"/>
    </source>
</evidence>
<accession>A0AAN0RH79</accession>
<dbReference type="AlphaFoldDB" id="A0AAN0RH79"/>